<dbReference type="HOGENOM" id="CLU_2688682_0_0_1"/>
<protein>
    <submittedName>
        <fullName evidence="1">Uncharacterized protein</fullName>
    </submittedName>
</protein>
<sequence>MISPMHGKPGRFRPNFVTLLDRPKLVLCDFLVPYATSSNDEFSDIPGSAMTPAPYSLLPNAGNILNHIIDDGFR</sequence>
<accession>A0A0C3FKY4</accession>
<keyword evidence="2" id="KW-1185">Reference proteome</keyword>
<gene>
    <name evidence="1" type="ORF">PILCRDRAFT_822680</name>
</gene>
<dbReference type="InParanoid" id="A0A0C3FKY4"/>
<dbReference type="AlphaFoldDB" id="A0A0C3FKY4"/>
<dbReference type="Proteomes" id="UP000054166">
    <property type="component" value="Unassembled WGS sequence"/>
</dbReference>
<reference evidence="2" key="2">
    <citation type="submission" date="2015-01" db="EMBL/GenBank/DDBJ databases">
        <title>Evolutionary Origins and Diversification of the Mycorrhizal Mutualists.</title>
        <authorList>
            <consortium name="DOE Joint Genome Institute"/>
            <consortium name="Mycorrhizal Genomics Consortium"/>
            <person name="Kohler A."/>
            <person name="Kuo A."/>
            <person name="Nagy L.G."/>
            <person name="Floudas D."/>
            <person name="Copeland A."/>
            <person name="Barry K.W."/>
            <person name="Cichocki N."/>
            <person name="Veneault-Fourrey C."/>
            <person name="LaButti K."/>
            <person name="Lindquist E.A."/>
            <person name="Lipzen A."/>
            <person name="Lundell T."/>
            <person name="Morin E."/>
            <person name="Murat C."/>
            <person name="Riley R."/>
            <person name="Ohm R."/>
            <person name="Sun H."/>
            <person name="Tunlid A."/>
            <person name="Henrissat B."/>
            <person name="Grigoriev I.V."/>
            <person name="Hibbett D.S."/>
            <person name="Martin F."/>
        </authorList>
    </citation>
    <scope>NUCLEOTIDE SEQUENCE [LARGE SCALE GENOMIC DNA]</scope>
    <source>
        <strain evidence="2">F 1598</strain>
    </source>
</reference>
<reference evidence="1 2" key="1">
    <citation type="submission" date="2014-04" db="EMBL/GenBank/DDBJ databases">
        <authorList>
            <consortium name="DOE Joint Genome Institute"/>
            <person name="Kuo A."/>
            <person name="Tarkka M."/>
            <person name="Buscot F."/>
            <person name="Kohler A."/>
            <person name="Nagy L.G."/>
            <person name="Floudas D."/>
            <person name="Copeland A."/>
            <person name="Barry K.W."/>
            <person name="Cichocki N."/>
            <person name="Veneault-Fourrey C."/>
            <person name="LaButti K."/>
            <person name="Lindquist E.A."/>
            <person name="Lipzen A."/>
            <person name="Lundell T."/>
            <person name="Morin E."/>
            <person name="Murat C."/>
            <person name="Sun H."/>
            <person name="Tunlid A."/>
            <person name="Henrissat B."/>
            <person name="Grigoriev I.V."/>
            <person name="Hibbett D.S."/>
            <person name="Martin F."/>
            <person name="Nordberg H.P."/>
            <person name="Cantor M.N."/>
            <person name="Hua S.X."/>
        </authorList>
    </citation>
    <scope>NUCLEOTIDE SEQUENCE [LARGE SCALE GENOMIC DNA]</scope>
    <source>
        <strain evidence="1 2">F 1598</strain>
    </source>
</reference>
<dbReference type="EMBL" id="KN833005">
    <property type="protein sequence ID" value="KIM80161.1"/>
    <property type="molecule type" value="Genomic_DNA"/>
</dbReference>
<name>A0A0C3FKY4_PILCF</name>
<proteinExistence type="predicted"/>
<dbReference type="OrthoDB" id="2410195at2759"/>
<evidence type="ECO:0000313" key="1">
    <source>
        <dbReference type="EMBL" id="KIM80161.1"/>
    </source>
</evidence>
<evidence type="ECO:0000313" key="2">
    <source>
        <dbReference type="Proteomes" id="UP000054166"/>
    </source>
</evidence>
<organism evidence="1 2">
    <name type="scientific">Piloderma croceum (strain F 1598)</name>
    <dbReference type="NCBI Taxonomy" id="765440"/>
    <lineage>
        <taxon>Eukaryota</taxon>
        <taxon>Fungi</taxon>
        <taxon>Dikarya</taxon>
        <taxon>Basidiomycota</taxon>
        <taxon>Agaricomycotina</taxon>
        <taxon>Agaricomycetes</taxon>
        <taxon>Agaricomycetidae</taxon>
        <taxon>Atheliales</taxon>
        <taxon>Atheliaceae</taxon>
        <taxon>Piloderma</taxon>
    </lineage>
</organism>